<name>A0ABT0PEB5_9GAMM</name>
<dbReference type="RefSeq" id="WP_249698712.1">
    <property type="nucleotide sequence ID" value="NZ_JAMFLX010000007.1"/>
</dbReference>
<evidence type="ECO:0000313" key="3">
    <source>
        <dbReference type="Proteomes" id="UP001203338"/>
    </source>
</evidence>
<dbReference type="Gene3D" id="3.40.630.30">
    <property type="match status" value="1"/>
</dbReference>
<proteinExistence type="predicted"/>
<accession>A0ABT0PEB5</accession>
<evidence type="ECO:0000259" key="1">
    <source>
        <dbReference type="PROSITE" id="PS51186"/>
    </source>
</evidence>
<dbReference type="EMBL" id="JAMFLX010000007">
    <property type="protein sequence ID" value="MCL6269648.1"/>
    <property type="molecule type" value="Genomic_DNA"/>
</dbReference>
<evidence type="ECO:0000313" key="2">
    <source>
        <dbReference type="EMBL" id="MCL6269648.1"/>
    </source>
</evidence>
<dbReference type="CDD" id="cd04301">
    <property type="entry name" value="NAT_SF"/>
    <property type="match status" value="1"/>
</dbReference>
<sequence>MNCQCLTFSQLTTNQLYELLKLRVDIFVVEQNCPYHELDEHDRHPETRHLLGYQGDQLVAYLRLLPPGCTYPQVSLGRVAVHQLMRGKGTSHALLRQGIDHAGSIWPDQSIKIGAQSYLLDFYKNYGFKVASEEYLEDGIPHIDMVRMAS</sequence>
<dbReference type="PROSITE" id="PS51186">
    <property type="entry name" value="GNAT"/>
    <property type="match status" value="1"/>
</dbReference>
<dbReference type="Proteomes" id="UP001203338">
    <property type="component" value="Unassembled WGS sequence"/>
</dbReference>
<protein>
    <submittedName>
        <fullName evidence="2">GNAT family N-acetyltransferase</fullName>
    </submittedName>
</protein>
<dbReference type="SUPFAM" id="SSF55729">
    <property type="entry name" value="Acyl-CoA N-acyltransferases (Nat)"/>
    <property type="match status" value="1"/>
</dbReference>
<organism evidence="2 3">
    <name type="scientific">Parendozoicomonas callyspongiae</name>
    <dbReference type="NCBI Taxonomy" id="2942213"/>
    <lineage>
        <taxon>Bacteria</taxon>
        <taxon>Pseudomonadati</taxon>
        <taxon>Pseudomonadota</taxon>
        <taxon>Gammaproteobacteria</taxon>
        <taxon>Oceanospirillales</taxon>
        <taxon>Endozoicomonadaceae</taxon>
        <taxon>Parendozoicomonas</taxon>
    </lineage>
</organism>
<keyword evidence="3" id="KW-1185">Reference proteome</keyword>
<feature type="domain" description="N-acetyltransferase" evidence="1">
    <location>
        <begin position="6"/>
        <end position="150"/>
    </location>
</feature>
<comment type="caution">
    <text evidence="2">The sequence shown here is derived from an EMBL/GenBank/DDBJ whole genome shotgun (WGS) entry which is preliminary data.</text>
</comment>
<dbReference type="InterPro" id="IPR016181">
    <property type="entry name" value="Acyl_CoA_acyltransferase"/>
</dbReference>
<reference evidence="2 3" key="1">
    <citation type="submission" date="2022-05" db="EMBL/GenBank/DDBJ databases">
        <authorList>
            <person name="Park J.-S."/>
        </authorList>
    </citation>
    <scope>NUCLEOTIDE SEQUENCE [LARGE SCALE GENOMIC DNA]</scope>
    <source>
        <strain evidence="2 3">2012CJ34-2</strain>
    </source>
</reference>
<dbReference type="Pfam" id="PF13673">
    <property type="entry name" value="Acetyltransf_10"/>
    <property type="match status" value="1"/>
</dbReference>
<gene>
    <name evidence="2" type="ORF">M3P05_06800</name>
</gene>
<dbReference type="InterPro" id="IPR000182">
    <property type="entry name" value="GNAT_dom"/>
</dbReference>